<organism evidence="1 2">
    <name type="scientific">Arthrobacter liuii</name>
    <dbReference type="NCBI Taxonomy" id="1476996"/>
    <lineage>
        <taxon>Bacteria</taxon>
        <taxon>Bacillati</taxon>
        <taxon>Actinomycetota</taxon>
        <taxon>Actinomycetes</taxon>
        <taxon>Micrococcales</taxon>
        <taxon>Micrococcaceae</taxon>
        <taxon>Arthrobacter</taxon>
    </lineage>
</organism>
<gene>
    <name evidence="1" type="ORF">GCM10007170_45730</name>
</gene>
<reference evidence="2" key="1">
    <citation type="journal article" date="2019" name="Int. J. Syst. Evol. Microbiol.">
        <title>The Global Catalogue of Microorganisms (GCM) 10K type strain sequencing project: providing services to taxonomists for standard genome sequencing and annotation.</title>
        <authorList>
            <consortium name="The Broad Institute Genomics Platform"/>
            <consortium name="The Broad Institute Genome Sequencing Center for Infectious Disease"/>
            <person name="Wu L."/>
            <person name="Ma J."/>
        </authorList>
    </citation>
    <scope>NUCLEOTIDE SEQUENCE [LARGE SCALE GENOMIC DNA]</scope>
    <source>
        <strain evidence="2">CGMCC 1.12778</strain>
    </source>
</reference>
<dbReference type="EMBL" id="BMFW01000054">
    <property type="protein sequence ID" value="GGI02917.1"/>
    <property type="molecule type" value="Genomic_DNA"/>
</dbReference>
<dbReference type="Proteomes" id="UP000643279">
    <property type="component" value="Unassembled WGS sequence"/>
</dbReference>
<comment type="caution">
    <text evidence="1">The sequence shown here is derived from an EMBL/GenBank/DDBJ whole genome shotgun (WGS) entry which is preliminary data.</text>
</comment>
<accession>A0ABQ2AZ50</accession>
<evidence type="ECO:0000313" key="2">
    <source>
        <dbReference type="Proteomes" id="UP000643279"/>
    </source>
</evidence>
<keyword evidence="2" id="KW-1185">Reference proteome</keyword>
<proteinExistence type="predicted"/>
<evidence type="ECO:0000313" key="1">
    <source>
        <dbReference type="EMBL" id="GGI02917.1"/>
    </source>
</evidence>
<name>A0ABQ2AZ50_9MICC</name>
<protein>
    <submittedName>
        <fullName evidence="1">Uncharacterized protein</fullName>
    </submittedName>
</protein>
<sequence length="96" mass="10561">MRRDFQQPVPFDDRFADQAELAVLEVPDTAMDHVRGRTAGALAVISAFHERDINALECQITEGAHPVDATANNQHLRVRTLPQTVDGRAPGPRPGH</sequence>